<dbReference type="Pfam" id="PF00266">
    <property type="entry name" value="Aminotran_5"/>
    <property type="match status" value="1"/>
</dbReference>
<dbReference type="InterPro" id="IPR015422">
    <property type="entry name" value="PyrdxlP-dep_Trfase_small"/>
</dbReference>
<organism evidence="14 15">
    <name type="scientific">Mesorhizobium opportunistum</name>
    <dbReference type="NCBI Taxonomy" id="593909"/>
    <lineage>
        <taxon>Bacteria</taxon>
        <taxon>Pseudomonadati</taxon>
        <taxon>Pseudomonadota</taxon>
        <taxon>Alphaproteobacteria</taxon>
        <taxon>Hyphomicrobiales</taxon>
        <taxon>Phyllobacteriaceae</taxon>
        <taxon>Mesorhizobium</taxon>
    </lineage>
</organism>
<dbReference type="InterPro" id="IPR015424">
    <property type="entry name" value="PyrdxlP-dep_Trfase"/>
</dbReference>
<evidence type="ECO:0000256" key="10">
    <source>
        <dbReference type="ARBA" id="ARBA00023014"/>
    </source>
</evidence>
<evidence type="ECO:0000256" key="1">
    <source>
        <dbReference type="ARBA" id="ARBA00001933"/>
    </source>
</evidence>
<comment type="catalytic activity">
    <reaction evidence="11">
        <text>(sulfur carrier)-H + L-cysteine = (sulfur carrier)-SH + L-alanine</text>
        <dbReference type="Rhea" id="RHEA:43892"/>
        <dbReference type="Rhea" id="RHEA-COMP:14737"/>
        <dbReference type="Rhea" id="RHEA-COMP:14739"/>
        <dbReference type="ChEBI" id="CHEBI:29917"/>
        <dbReference type="ChEBI" id="CHEBI:35235"/>
        <dbReference type="ChEBI" id="CHEBI:57972"/>
        <dbReference type="ChEBI" id="CHEBI:64428"/>
        <dbReference type="EC" id="2.8.1.7"/>
    </reaction>
</comment>
<comment type="function">
    <text evidence="2">Catalyzes the removal of elemental sulfur atoms from cysteine to produce alanine. Seems to participate in the biosynthesis of the nitrogenase metalloclusters by providing the inorganic sulfur required for the Fe-S core formation.</text>
</comment>
<evidence type="ECO:0000256" key="7">
    <source>
        <dbReference type="ARBA" id="ARBA00022723"/>
    </source>
</evidence>
<evidence type="ECO:0000313" key="15">
    <source>
        <dbReference type="Proteomes" id="UP001464387"/>
    </source>
</evidence>
<keyword evidence="7" id="KW-0479">Metal-binding</keyword>
<dbReference type="Gene3D" id="3.40.640.10">
    <property type="entry name" value="Type I PLP-dependent aspartate aminotransferase-like (Major domain)"/>
    <property type="match status" value="1"/>
</dbReference>
<evidence type="ECO:0000256" key="9">
    <source>
        <dbReference type="ARBA" id="ARBA00023004"/>
    </source>
</evidence>
<dbReference type="EMBL" id="JAMYPJ010000029">
    <property type="protein sequence ID" value="MER8935218.1"/>
    <property type="molecule type" value="Genomic_DNA"/>
</dbReference>
<feature type="domain" description="Aminotransferase class V" evidence="13">
    <location>
        <begin position="20"/>
        <end position="378"/>
    </location>
</feature>
<evidence type="ECO:0000256" key="12">
    <source>
        <dbReference type="RuleBase" id="RU004504"/>
    </source>
</evidence>
<dbReference type="PIRSF" id="PIRSF005572">
    <property type="entry name" value="NifS"/>
    <property type="match status" value="1"/>
</dbReference>
<evidence type="ECO:0000256" key="3">
    <source>
        <dbReference type="ARBA" id="ARBA00006490"/>
    </source>
</evidence>
<evidence type="ECO:0000256" key="6">
    <source>
        <dbReference type="ARBA" id="ARBA00022679"/>
    </source>
</evidence>
<dbReference type="SUPFAM" id="SSF53383">
    <property type="entry name" value="PLP-dependent transferases"/>
    <property type="match status" value="1"/>
</dbReference>
<dbReference type="InterPro" id="IPR016454">
    <property type="entry name" value="Cysteine_dSase"/>
</dbReference>
<keyword evidence="8" id="KW-0663">Pyridoxal phosphate</keyword>
<dbReference type="PANTHER" id="PTHR11601">
    <property type="entry name" value="CYSTEINE DESULFURYLASE FAMILY MEMBER"/>
    <property type="match status" value="1"/>
</dbReference>
<evidence type="ECO:0000256" key="2">
    <source>
        <dbReference type="ARBA" id="ARBA00003120"/>
    </source>
</evidence>
<evidence type="ECO:0000256" key="11">
    <source>
        <dbReference type="ARBA" id="ARBA00050776"/>
    </source>
</evidence>
<evidence type="ECO:0000313" key="14">
    <source>
        <dbReference type="EMBL" id="MER8935218.1"/>
    </source>
</evidence>
<dbReference type="EC" id="2.8.1.7" evidence="4"/>
<name>A0ABV1YJ94_9HYPH</name>
<gene>
    <name evidence="14" type="ORF">NKI33_19855</name>
</gene>
<comment type="similarity">
    <text evidence="3">Belongs to the class-V pyridoxal-phosphate-dependent aminotransferase family. NifS/IscS subfamily.</text>
</comment>
<accession>A0ABV1YJ94</accession>
<dbReference type="InterPro" id="IPR000192">
    <property type="entry name" value="Aminotrans_V_dom"/>
</dbReference>
<evidence type="ECO:0000256" key="8">
    <source>
        <dbReference type="ARBA" id="ARBA00022898"/>
    </source>
</evidence>
<comment type="cofactor">
    <cofactor evidence="1 12">
        <name>pyridoxal 5'-phosphate</name>
        <dbReference type="ChEBI" id="CHEBI:597326"/>
    </cofactor>
</comment>
<evidence type="ECO:0000259" key="13">
    <source>
        <dbReference type="Pfam" id="PF00266"/>
    </source>
</evidence>
<dbReference type="Proteomes" id="UP001464387">
    <property type="component" value="Unassembled WGS sequence"/>
</dbReference>
<keyword evidence="9" id="KW-0408">Iron</keyword>
<protein>
    <recommendedName>
        <fullName evidence="5">Cysteine desulfurase</fullName>
        <ecNumber evidence="4">2.8.1.7</ecNumber>
    </recommendedName>
</protein>
<evidence type="ECO:0000256" key="4">
    <source>
        <dbReference type="ARBA" id="ARBA00012239"/>
    </source>
</evidence>
<proteinExistence type="inferred from homology"/>
<dbReference type="Gene3D" id="3.90.1150.10">
    <property type="entry name" value="Aspartate Aminotransferase, domain 1"/>
    <property type="match status" value="1"/>
</dbReference>
<evidence type="ECO:0000256" key="5">
    <source>
        <dbReference type="ARBA" id="ARBA00013558"/>
    </source>
</evidence>
<keyword evidence="10" id="KW-0411">Iron-sulfur</keyword>
<dbReference type="InterPro" id="IPR020578">
    <property type="entry name" value="Aminotrans_V_PyrdxlP_BS"/>
</dbReference>
<reference evidence="14 15" key="1">
    <citation type="journal article" date="2024" name="Proc. Natl. Acad. Sci. U.S.A.">
        <title>The evolutionary genomics of adaptation to stress in wild rhizobium bacteria.</title>
        <authorList>
            <person name="Kehlet-Delgado H."/>
            <person name="Montoya A.P."/>
            <person name="Jensen K.T."/>
            <person name="Wendlandt C.E."/>
            <person name="Dexheimer C."/>
            <person name="Roberts M."/>
            <person name="Torres Martinez L."/>
            <person name="Friesen M.L."/>
            <person name="Griffitts J.S."/>
            <person name="Porter S.S."/>
        </authorList>
    </citation>
    <scope>NUCLEOTIDE SEQUENCE [LARGE SCALE GENOMIC DNA]</scope>
    <source>
        <strain evidence="14 15">M0729</strain>
    </source>
</reference>
<dbReference type="InterPro" id="IPR015421">
    <property type="entry name" value="PyrdxlP-dep_Trfase_major"/>
</dbReference>
<keyword evidence="6" id="KW-0808">Transferase</keyword>
<dbReference type="PROSITE" id="PS00595">
    <property type="entry name" value="AA_TRANSFER_CLASS_5"/>
    <property type="match status" value="1"/>
</dbReference>
<dbReference type="RefSeq" id="WP_352657271.1">
    <property type="nucleotide sequence ID" value="NZ_JAMYMY010000006.1"/>
</dbReference>
<keyword evidence="15" id="KW-1185">Reference proteome</keyword>
<comment type="caution">
    <text evidence="14">The sequence shown here is derived from an EMBL/GenBank/DDBJ whole genome shotgun (WGS) entry which is preliminary data.</text>
</comment>
<dbReference type="PANTHER" id="PTHR11601:SF34">
    <property type="entry name" value="CYSTEINE DESULFURASE"/>
    <property type="match status" value="1"/>
</dbReference>
<sequence>MKPPAEHITDAMGSIDRHGIYLDYQATTPLDPRVLEAMLPHLTALGNPHSSRHHHGIAAMAAVDTARAQVAALVGAEPDEIVFTSGATEADNLAIKGPLASSRRDGVVTLATEHHAVLDVVLATGRRGARSTIIGVDGEGLVDLDALAQTVDEGTAVVSAMAANNEIGVLQPLAEISRIAKRAGALFHSDAAQAIGKVPFDVAETGVDMASISSHKLYGPMGVGALYMSRDVGRRISPIIEGGGQERGFRSGTLPVALCVGFGEACRISGEVMTKEAGLLRELRAAFMERLRDIGVRFTINGTMGERLPGNLNLSFDGVDAEALLMRLRGKVSVASGSACTSDSLDPSHVVMALGFGLERAEEAIRIGFGRFTTLDEVLTGAGTMAEAVAKLRRVGYNRTKGA</sequence>